<dbReference type="InterPro" id="IPR036390">
    <property type="entry name" value="WH_DNA-bd_sf"/>
</dbReference>
<dbReference type="OrthoDB" id="9795923at2"/>
<dbReference type="GO" id="GO:0005829">
    <property type="term" value="C:cytosol"/>
    <property type="evidence" value="ECO:0007669"/>
    <property type="project" value="TreeGrafter"/>
</dbReference>
<evidence type="ECO:0000256" key="1">
    <source>
        <dbReference type="ARBA" id="ARBA00023125"/>
    </source>
</evidence>
<dbReference type="STRING" id="519424.AZF04_00365"/>
<dbReference type="InterPro" id="IPR036388">
    <property type="entry name" value="WH-like_DNA-bd_sf"/>
</dbReference>
<dbReference type="InterPro" id="IPR000944">
    <property type="entry name" value="Tscrpt_reg_Rrf2"/>
</dbReference>
<keyword evidence="3" id="KW-1185">Reference proteome</keyword>
<protein>
    <submittedName>
        <fullName evidence="2">BadM/Rrf2 family transcriptional regulator</fullName>
    </submittedName>
</protein>
<dbReference type="SUPFAM" id="SSF46785">
    <property type="entry name" value="Winged helix' DNA-binding domain"/>
    <property type="match status" value="1"/>
</dbReference>
<dbReference type="RefSeq" id="WP_061947084.1">
    <property type="nucleotide sequence ID" value="NZ_LTAO01000001.1"/>
</dbReference>
<gene>
    <name evidence="2" type="ORF">AZF04_00365</name>
</gene>
<sequence>MRVSSKGEYSLRALIVLAKQPDKRFKVKEISEETLVPAPYLEKLLAQLKTLDYISSKRGLDGGFQLKQDSQDIFIGDVIRRLEGPLAPMGCVSVTSYEPCVLESTCLLQPLWGIVRDTVAEVLDQTSLKNLLEQNIQTKGGAQNGAIR</sequence>
<dbReference type="EMBL" id="LTAO01000001">
    <property type="protein sequence ID" value="KYG34824.1"/>
    <property type="molecule type" value="Genomic_DNA"/>
</dbReference>
<dbReference type="PROSITE" id="PS51197">
    <property type="entry name" value="HTH_RRF2_2"/>
    <property type="match status" value="1"/>
</dbReference>
<reference evidence="2" key="1">
    <citation type="submission" date="2016-02" db="EMBL/GenBank/DDBJ databases">
        <title>Genome sequence of Bacillus trypoxylicola KCTC 13244(T).</title>
        <authorList>
            <person name="Jeong H."/>
            <person name="Park S.-H."/>
            <person name="Choi S.-K."/>
        </authorList>
    </citation>
    <scope>NUCLEOTIDE SEQUENCE [LARGE SCALE GENOMIC DNA]</scope>
    <source>
        <strain evidence="2">KCTC 13244</strain>
    </source>
</reference>
<name>A0A162F599_9BACI</name>
<dbReference type="Pfam" id="PF02082">
    <property type="entry name" value="Rrf2"/>
    <property type="match status" value="1"/>
</dbReference>
<proteinExistence type="predicted"/>
<dbReference type="NCBIfam" id="TIGR00738">
    <property type="entry name" value="rrf2_super"/>
    <property type="match status" value="1"/>
</dbReference>
<comment type="caution">
    <text evidence="2">The sequence shown here is derived from an EMBL/GenBank/DDBJ whole genome shotgun (WGS) entry which is preliminary data.</text>
</comment>
<evidence type="ECO:0000313" key="2">
    <source>
        <dbReference type="EMBL" id="KYG34824.1"/>
    </source>
</evidence>
<dbReference type="PANTHER" id="PTHR33221:SF5">
    <property type="entry name" value="HTH-TYPE TRANSCRIPTIONAL REGULATOR ISCR"/>
    <property type="match status" value="1"/>
</dbReference>
<accession>A0A162F599</accession>
<dbReference type="AlphaFoldDB" id="A0A162F599"/>
<keyword evidence="1" id="KW-0238">DNA-binding</keyword>
<dbReference type="GO" id="GO:0003677">
    <property type="term" value="F:DNA binding"/>
    <property type="evidence" value="ECO:0007669"/>
    <property type="project" value="UniProtKB-KW"/>
</dbReference>
<evidence type="ECO:0000313" key="3">
    <source>
        <dbReference type="Proteomes" id="UP000075806"/>
    </source>
</evidence>
<dbReference type="Gene3D" id="1.10.10.10">
    <property type="entry name" value="Winged helix-like DNA-binding domain superfamily/Winged helix DNA-binding domain"/>
    <property type="match status" value="1"/>
</dbReference>
<dbReference type="GO" id="GO:0003700">
    <property type="term" value="F:DNA-binding transcription factor activity"/>
    <property type="evidence" value="ECO:0007669"/>
    <property type="project" value="TreeGrafter"/>
</dbReference>
<organism evidence="2 3">
    <name type="scientific">Alkalihalobacillus trypoxylicola</name>
    <dbReference type="NCBI Taxonomy" id="519424"/>
    <lineage>
        <taxon>Bacteria</taxon>
        <taxon>Bacillati</taxon>
        <taxon>Bacillota</taxon>
        <taxon>Bacilli</taxon>
        <taxon>Bacillales</taxon>
        <taxon>Bacillaceae</taxon>
        <taxon>Alkalihalobacillus</taxon>
    </lineage>
</organism>
<dbReference type="PANTHER" id="PTHR33221">
    <property type="entry name" value="WINGED HELIX-TURN-HELIX TRANSCRIPTIONAL REGULATOR, RRF2 FAMILY"/>
    <property type="match status" value="1"/>
</dbReference>
<dbReference type="Proteomes" id="UP000075806">
    <property type="component" value="Unassembled WGS sequence"/>
</dbReference>